<keyword evidence="1" id="KW-0732">Signal</keyword>
<protein>
    <recommendedName>
        <fullName evidence="4">Amino acid permease/ SLC12A domain-containing protein</fullName>
    </recommendedName>
</protein>
<evidence type="ECO:0008006" key="4">
    <source>
        <dbReference type="Google" id="ProtNLM"/>
    </source>
</evidence>
<gene>
    <name evidence="2" type="ORF">BDV33DRAFT_183526</name>
</gene>
<sequence>MVPLAGLLWYVITVGIATYLAENSAPHTWRTWQGVSSRGNFASISKVSMDGWMDEVVG</sequence>
<name>A0A5N6EAE5_9EURO</name>
<keyword evidence="3" id="KW-1185">Reference proteome</keyword>
<proteinExistence type="predicted"/>
<reference evidence="2 3" key="1">
    <citation type="submission" date="2019-04" db="EMBL/GenBank/DDBJ databases">
        <title>Fungal friends and foes A comparative genomics study of 23 Aspergillus species from section Flavi.</title>
        <authorList>
            <consortium name="DOE Joint Genome Institute"/>
            <person name="Kjaerbolling I."/>
            <person name="Vesth T.C."/>
            <person name="Frisvad J.C."/>
            <person name="Nybo J.L."/>
            <person name="Theobald S."/>
            <person name="Kildgaard S."/>
            <person name="Petersen T.I."/>
            <person name="Kuo A."/>
            <person name="Sato A."/>
            <person name="Lyhne E.K."/>
            <person name="Kogle M.E."/>
            <person name="Wiebenga A."/>
            <person name="Kun R.S."/>
            <person name="Lubbers R.J."/>
            <person name="Makela M.R."/>
            <person name="Barry K."/>
            <person name="Chovatia M."/>
            <person name="Clum A."/>
            <person name="Daum C."/>
            <person name="Haridas S."/>
            <person name="He G."/>
            <person name="LaButti K."/>
            <person name="Lipzen A."/>
            <person name="Mondo S."/>
            <person name="Pangilinan J."/>
            <person name="Riley R."/>
            <person name="Salamov A."/>
            <person name="Simmons B.A."/>
            <person name="Magnuson J.K."/>
            <person name="Henrissat B."/>
            <person name="Mortensen U.H."/>
            <person name="Larsen T.O."/>
            <person name="De vries R.P."/>
            <person name="Grigoriev I.V."/>
            <person name="Machida M."/>
            <person name="Baker S.E."/>
            <person name="Andersen M.R."/>
        </authorList>
    </citation>
    <scope>NUCLEOTIDE SEQUENCE [LARGE SCALE GENOMIC DNA]</scope>
    <source>
        <strain evidence="2 3">CBS 126849</strain>
    </source>
</reference>
<dbReference type="AlphaFoldDB" id="A0A5N6EAE5"/>
<organism evidence="2 3">
    <name type="scientific">Aspergillus novoparasiticus</name>
    <dbReference type="NCBI Taxonomy" id="986946"/>
    <lineage>
        <taxon>Eukaryota</taxon>
        <taxon>Fungi</taxon>
        <taxon>Dikarya</taxon>
        <taxon>Ascomycota</taxon>
        <taxon>Pezizomycotina</taxon>
        <taxon>Eurotiomycetes</taxon>
        <taxon>Eurotiomycetidae</taxon>
        <taxon>Eurotiales</taxon>
        <taxon>Aspergillaceae</taxon>
        <taxon>Aspergillus</taxon>
        <taxon>Aspergillus subgen. Circumdati</taxon>
    </lineage>
</organism>
<dbReference type="Proteomes" id="UP000326799">
    <property type="component" value="Unassembled WGS sequence"/>
</dbReference>
<dbReference type="EMBL" id="ML733558">
    <property type="protein sequence ID" value="KAB8214045.1"/>
    <property type="molecule type" value="Genomic_DNA"/>
</dbReference>
<evidence type="ECO:0000313" key="2">
    <source>
        <dbReference type="EMBL" id="KAB8214045.1"/>
    </source>
</evidence>
<feature type="signal peptide" evidence="1">
    <location>
        <begin position="1"/>
        <end position="17"/>
    </location>
</feature>
<feature type="chain" id="PRO_5024873301" description="Amino acid permease/ SLC12A domain-containing protein" evidence="1">
    <location>
        <begin position="18"/>
        <end position="58"/>
    </location>
</feature>
<accession>A0A5N6EAE5</accession>
<evidence type="ECO:0000256" key="1">
    <source>
        <dbReference type="SAM" id="SignalP"/>
    </source>
</evidence>
<evidence type="ECO:0000313" key="3">
    <source>
        <dbReference type="Proteomes" id="UP000326799"/>
    </source>
</evidence>